<keyword evidence="2" id="KW-0812">Transmembrane</keyword>
<feature type="region of interest" description="Disordered" evidence="1">
    <location>
        <begin position="671"/>
        <end position="700"/>
    </location>
</feature>
<dbReference type="Proteomes" id="UP000011096">
    <property type="component" value="Unassembled WGS sequence"/>
</dbReference>
<dbReference type="EMBL" id="ANPB02000012">
    <property type="protein sequence ID" value="KAF4473672.1"/>
    <property type="molecule type" value="Genomic_DNA"/>
</dbReference>
<reference evidence="3 4" key="2">
    <citation type="submission" date="2020-04" db="EMBL/GenBank/DDBJ databases">
        <title>Genome sequencing and assembly of multiple isolates from the Colletotrichum gloeosporioides species complex.</title>
        <authorList>
            <person name="Gan P."/>
            <person name="Shirasu K."/>
        </authorList>
    </citation>
    <scope>NUCLEOTIDE SEQUENCE [LARGE SCALE GENOMIC DNA]</scope>
    <source>
        <strain evidence="3 4">Nara gc5</strain>
    </source>
</reference>
<comment type="caution">
    <text evidence="3">The sequence shown here is derived from an EMBL/GenBank/DDBJ whole genome shotgun (WGS) entry which is preliminary data.</text>
</comment>
<dbReference type="OrthoDB" id="4843603at2759"/>
<feature type="region of interest" description="Disordered" evidence="1">
    <location>
        <begin position="1"/>
        <end position="27"/>
    </location>
</feature>
<gene>
    <name evidence="3" type="ORF">CGGC5_v017285</name>
</gene>
<sequence>MPSRPGLDADPDADNHPLRAVLGRASDHPPNRFDALRFSVRLCLPSGDEDDEYEGGPINPDTSDSGSDADFVLQPVEICFHSDFTPNPDHPVSLHLDRRDRVILYPIPPVLPTPQPPCYIVECDPIDIGPSASSSLRPDDAQQPPSKPATLFSRISPYIVACAAAAVSVAVFFIFTLPSPWPTRPPCPPRSTACPSAPAATVNHVAVPMSFLDELLALAAAWASVPETLLSLARPRGLAFCSATISDADLIRHFGKAVPLDQVVVLARSLVSAVLRASPGDPLASHSRPERSLIANIIDSASAATSTWEVDLEFHAGFRWIPAIADTLDWTRDRLRSTAHRRSKANTSGGDDGDDAVASFFASDESFNASGRRLSAAADGVLAIADMSTTMTSVLDTYNETLLHRLGGHQCSFFRGCRSADGTGGQPHPVCELPDLPPSSDVQPLVSFLEHWRRLQLKQVDDHAAAVPTSPPGPMSHQADVPLLMALAGQITAVAAEVDELLDIVRSRGLWDPLAPNAAAAESPQPAFWSSPMHYFSRSRKETASVSEVQTLATRLSAVRMSSILSQELAVVEAIVTSRSLCERTERLRAELHDLRRGRGSWVGVSFQDAPGFAVTDGRLRVRSSHRVLLRHGVLPPLGVQADMVDGLRNQVHALAQNVSNSLRRLIRAQDQDAARTPPPPAPDQDAPDNGDVEDDEELQGWLEALEEKLGNPAASILAAAGI</sequence>
<keyword evidence="4" id="KW-1185">Reference proteome</keyword>
<evidence type="ECO:0000256" key="1">
    <source>
        <dbReference type="SAM" id="MobiDB-lite"/>
    </source>
</evidence>
<dbReference type="GeneID" id="43611820"/>
<keyword evidence="2" id="KW-1133">Transmembrane helix</keyword>
<evidence type="ECO:0000313" key="3">
    <source>
        <dbReference type="EMBL" id="KAF4473672.1"/>
    </source>
</evidence>
<dbReference type="RefSeq" id="XP_031875966.1">
    <property type="nucleotide sequence ID" value="XM_032027697.1"/>
</dbReference>
<reference evidence="3 4" key="1">
    <citation type="submission" date="2012-08" db="EMBL/GenBank/DDBJ databases">
        <authorList>
            <person name="Gan P.H.P."/>
            <person name="Ikeda K."/>
            <person name="Irieda H."/>
            <person name="Narusaka M."/>
            <person name="O'Connell R.J."/>
            <person name="Narusaka Y."/>
            <person name="Takano Y."/>
            <person name="Kubo Y."/>
            <person name="Shirasu K."/>
        </authorList>
    </citation>
    <scope>NUCLEOTIDE SEQUENCE [LARGE SCALE GENOMIC DNA]</scope>
    <source>
        <strain evidence="3 4">Nara gc5</strain>
    </source>
</reference>
<dbReference type="AlphaFoldDB" id="A0A7J6IEA6"/>
<dbReference type="InParanoid" id="A0A7J6IEA6"/>
<feature type="transmembrane region" description="Helical" evidence="2">
    <location>
        <begin position="155"/>
        <end position="177"/>
    </location>
</feature>
<feature type="compositionally biased region" description="Acidic residues" evidence="1">
    <location>
        <begin position="686"/>
        <end position="699"/>
    </location>
</feature>
<evidence type="ECO:0000256" key="2">
    <source>
        <dbReference type="SAM" id="Phobius"/>
    </source>
</evidence>
<keyword evidence="2" id="KW-0472">Membrane</keyword>
<proteinExistence type="predicted"/>
<evidence type="ECO:0000313" key="4">
    <source>
        <dbReference type="Proteomes" id="UP000011096"/>
    </source>
</evidence>
<protein>
    <submittedName>
        <fullName evidence="3">Uncharacterized protein</fullName>
    </submittedName>
</protein>
<accession>A0A7J6IEA6</accession>
<organism evidence="3 4">
    <name type="scientific">Colletotrichum fructicola (strain Nara gc5)</name>
    <name type="common">Anthracnose fungus</name>
    <name type="synonym">Colletotrichum gloeosporioides (strain Nara gc5)</name>
    <dbReference type="NCBI Taxonomy" id="1213859"/>
    <lineage>
        <taxon>Eukaryota</taxon>
        <taxon>Fungi</taxon>
        <taxon>Dikarya</taxon>
        <taxon>Ascomycota</taxon>
        <taxon>Pezizomycotina</taxon>
        <taxon>Sordariomycetes</taxon>
        <taxon>Hypocreomycetidae</taxon>
        <taxon>Glomerellales</taxon>
        <taxon>Glomerellaceae</taxon>
        <taxon>Colletotrichum</taxon>
        <taxon>Colletotrichum gloeosporioides species complex</taxon>
    </lineage>
</organism>
<feature type="region of interest" description="Disordered" evidence="1">
    <location>
        <begin position="47"/>
        <end position="67"/>
    </location>
</feature>
<name>A0A7J6IEA6_COLFN</name>